<dbReference type="InterPro" id="IPR043777">
    <property type="entry name" value="DUF5719"/>
</dbReference>
<dbReference type="Pfam" id="PF18986">
    <property type="entry name" value="DUF5719"/>
    <property type="match status" value="1"/>
</dbReference>
<reference evidence="2" key="1">
    <citation type="journal article" date="2019" name="Int. J. Syst. Evol. Microbiol.">
        <title>The Global Catalogue of Microorganisms (GCM) 10K type strain sequencing project: providing services to taxonomists for standard genome sequencing and annotation.</title>
        <authorList>
            <consortium name="The Broad Institute Genomics Platform"/>
            <consortium name="The Broad Institute Genome Sequencing Center for Infectious Disease"/>
            <person name="Wu L."/>
            <person name="Ma J."/>
        </authorList>
    </citation>
    <scope>NUCLEOTIDE SEQUENCE [LARGE SCALE GENOMIC DNA]</scope>
    <source>
        <strain evidence="2">JCM 3369</strain>
    </source>
</reference>
<sequence length="481" mass="48554">MDKVLRLFGLRYASAALVLVALAALYGAASLSRPGDRAGAAAEGVRAPVRSALSVCPGHEDGRLSVQSSPIRDAREKGGRADVTPVGGASPVGSVTALGQGWSEDRPAADGAYALRADGAFAAGLAAEQTTHRPTGGDRGLAAIRCSAPGTDLWFVGPGPVAAENLDLYLTNVDSQPASVDVTALSGEGPLDTPDGRGTPVEPRTTKVVHIGASPEGLGDIVKTARDLALRVHTTSGRVAASLRVRTGEKKGIDWVPVSPVPATSLVVPGVPGGSGPRRLMVGVPGQDDARVRVRVVTPSGSFAPHGQDVLDAPAGTVSTIDLESALAGKSAAVRLTSDRPVVAGFAAERGADVAYGTATAPLGEAVLADDRFDPWISLTAPAGAADVAVTAIGGQGPGTPQRIRVPAGRTVETRVLAPRDGEKGFGAVVRTAPGSGPVYGARTLTKGKGDELLITVLPLVPAESTAWLPPAADSQGVLVP</sequence>
<name>A0ABW2CZ89_9ACTN</name>
<organism evidence="1 2">
    <name type="scientific">Actinomadura yumaensis</name>
    <dbReference type="NCBI Taxonomy" id="111807"/>
    <lineage>
        <taxon>Bacteria</taxon>
        <taxon>Bacillati</taxon>
        <taxon>Actinomycetota</taxon>
        <taxon>Actinomycetes</taxon>
        <taxon>Streptosporangiales</taxon>
        <taxon>Thermomonosporaceae</taxon>
        <taxon>Actinomadura</taxon>
    </lineage>
</organism>
<proteinExistence type="predicted"/>
<dbReference type="RefSeq" id="WP_378064015.1">
    <property type="nucleotide sequence ID" value="NZ_JBHSXS010000044.1"/>
</dbReference>
<accession>A0ABW2CZ89</accession>
<dbReference type="EMBL" id="JBHSXS010000044">
    <property type="protein sequence ID" value="MFC6885906.1"/>
    <property type="molecule type" value="Genomic_DNA"/>
</dbReference>
<dbReference type="Proteomes" id="UP001596380">
    <property type="component" value="Unassembled WGS sequence"/>
</dbReference>
<evidence type="ECO:0000313" key="1">
    <source>
        <dbReference type="EMBL" id="MFC6885906.1"/>
    </source>
</evidence>
<keyword evidence="2" id="KW-1185">Reference proteome</keyword>
<protein>
    <submittedName>
        <fullName evidence="1">DUF5719 family protein</fullName>
    </submittedName>
</protein>
<comment type="caution">
    <text evidence="1">The sequence shown here is derived from an EMBL/GenBank/DDBJ whole genome shotgun (WGS) entry which is preliminary data.</text>
</comment>
<evidence type="ECO:0000313" key="2">
    <source>
        <dbReference type="Proteomes" id="UP001596380"/>
    </source>
</evidence>
<gene>
    <name evidence="1" type="ORF">ACFQKB_39530</name>
</gene>